<reference evidence="1 2" key="3">
    <citation type="journal article" date="2013" name="Rice">
        <title>Improvement of the Oryza sativa Nipponbare reference genome using next generation sequence and optical map data.</title>
        <authorList>
            <person name="Kawahara Y."/>
            <person name="de la Bastide M."/>
            <person name="Hamilton J.P."/>
            <person name="Kanamori H."/>
            <person name="McCombie W.R."/>
            <person name="Ouyang S."/>
            <person name="Schwartz D.C."/>
            <person name="Tanaka T."/>
            <person name="Wu J."/>
            <person name="Zhou S."/>
            <person name="Childs K.L."/>
            <person name="Davidson R.M."/>
            <person name="Lin H."/>
            <person name="Quesada-Ocampo L."/>
            <person name="Vaillancourt B."/>
            <person name="Sakai H."/>
            <person name="Lee S.S."/>
            <person name="Kim J."/>
            <person name="Numa H."/>
            <person name="Itoh T."/>
            <person name="Buell C.R."/>
            <person name="Matsumoto T."/>
        </authorList>
    </citation>
    <scope>NUCLEOTIDE SEQUENCE [LARGE SCALE GENOMIC DNA]</scope>
    <source>
        <strain evidence="2">cv. Nipponbare</strain>
    </source>
</reference>
<accession>A0A0P0VM33</accession>
<dbReference type="InParanoid" id="A0A0P0VM33"/>
<reference evidence="2" key="1">
    <citation type="journal article" date="2005" name="Nature">
        <title>The map-based sequence of the rice genome.</title>
        <authorList>
            <consortium name="International rice genome sequencing project (IRGSP)"/>
            <person name="Matsumoto T."/>
            <person name="Wu J."/>
            <person name="Kanamori H."/>
            <person name="Katayose Y."/>
            <person name="Fujisawa M."/>
            <person name="Namiki N."/>
            <person name="Mizuno H."/>
            <person name="Yamamoto K."/>
            <person name="Antonio B.A."/>
            <person name="Baba T."/>
            <person name="Sakata K."/>
            <person name="Nagamura Y."/>
            <person name="Aoki H."/>
            <person name="Arikawa K."/>
            <person name="Arita K."/>
            <person name="Bito T."/>
            <person name="Chiden Y."/>
            <person name="Fujitsuka N."/>
            <person name="Fukunaka R."/>
            <person name="Hamada M."/>
            <person name="Harada C."/>
            <person name="Hayashi A."/>
            <person name="Hijishita S."/>
            <person name="Honda M."/>
            <person name="Hosokawa S."/>
            <person name="Ichikawa Y."/>
            <person name="Idonuma A."/>
            <person name="Iijima M."/>
            <person name="Ikeda M."/>
            <person name="Ikeno M."/>
            <person name="Ito K."/>
            <person name="Ito S."/>
            <person name="Ito T."/>
            <person name="Ito Y."/>
            <person name="Ito Y."/>
            <person name="Iwabuchi A."/>
            <person name="Kamiya K."/>
            <person name="Karasawa W."/>
            <person name="Kurita K."/>
            <person name="Katagiri S."/>
            <person name="Kikuta A."/>
            <person name="Kobayashi H."/>
            <person name="Kobayashi N."/>
            <person name="Machita K."/>
            <person name="Maehara T."/>
            <person name="Masukawa M."/>
            <person name="Mizubayashi T."/>
            <person name="Mukai Y."/>
            <person name="Nagasaki H."/>
            <person name="Nagata Y."/>
            <person name="Naito S."/>
            <person name="Nakashima M."/>
            <person name="Nakama Y."/>
            <person name="Nakamichi Y."/>
            <person name="Nakamura M."/>
            <person name="Meguro A."/>
            <person name="Negishi M."/>
            <person name="Ohta I."/>
            <person name="Ohta T."/>
            <person name="Okamoto M."/>
            <person name="Ono N."/>
            <person name="Saji S."/>
            <person name="Sakaguchi M."/>
            <person name="Sakai K."/>
            <person name="Shibata M."/>
            <person name="Shimokawa T."/>
            <person name="Song J."/>
            <person name="Takazaki Y."/>
            <person name="Terasawa K."/>
            <person name="Tsugane M."/>
            <person name="Tsuji K."/>
            <person name="Ueda S."/>
            <person name="Waki K."/>
            <person name="Yamagata H."/>
            <person name="Yamamoto M."/>
            <person name="Yamamoto S."/>
            <person name="Yamane H."/>
            <person name="Yoshiki S."/>
            <person name="Yoshihara R."/>
            <person name="Yukawa K."/>
            <person name="Zhong H."/>
            <person name="Yano M."/>
            <person name="Yuan Q."/>
            <person name="Ouyang S."/>
            <person name="Liu J."/>
            <person name="Jones K.M."/>
            <person name="Gansberger K."/>
            <person name="Moffat K."/>
            <person name="Hill J."/>
            <person name="Bera J."/>
            <person name="Fadrosh D."/>
            <person name="Jin S."/>
            <person name="Johri S."/>
            <person name="Kim M."/>
            <person name="Overton L."/>
            <person name="Reardon M."/>
            <person name="Tsitrin T."/>
            <person name="Vuong H."/>
            <person name="Weaver B."/>
            <person name="Ciecko A."/>
            <person name="Tallon L."/>
            <person name="Jackson J."/>
            <person name="Pai G."/>
            <person name="Aken S.V."/>
            <person name="Utterback T."/>
            <person name="Reidmuller S."/>
            <person name="Feldblyum T."/>
            <person name="Hsiao J."/>
            <person name="Zismann V."/>
            <person name="Iobst S."/>
            <person name="de Vazeille A.R."/>
            <person name="Buell C.R."/>
            <person name="Ying K."/>
            <person name="Li Y."/>
            <person name="Lu T."/>
            <person name="Huang Y."/>
            <person name="Zhao Q."/>
            <person name="Feng Q."/>
            <person name="Zhang L."/>
            <person name="Zhu J."/>
            <person name="Weng Q."/>
            <person name="Mu J."/>
            <person name="Lu Y."/>
            <person name="Fan D."/>
            <person name="Liu Y."/>
            <person name="Guan J."/>
            <person name="Zhang Y."/>
            <person name="Yu S."/>
            <person name="Liu X."/>
            <person name="Zhang Y."/>
            <person name="Hong G."/>
            <person name="Han B."/>
            <person name="Choisne N."/>
            <person name="Demange N."/>
            <person name="Orjeda G."/>
            <person name="Samain S."/>
            <person name="Cattolico L."/>
            <person name="Pelletier E."/>
            <person name="Couloux A."/>
            <person name="Segurens B."/>
            <person name="Wincker P."/>
            <person name="D'Hont A."/>
            <person name="Scarpelli C."/>
            <person name="Weissenbach J."/>
            <person name="Salanoubat M."/>
            <person name="Quetier F."/>
            <person name="Yu Y."/>
            <person name="Kim H.R."/>
            <person name="Rambo T."/>
            <person name="Currie J."/>
            <person name="Collura K."/>
            <person name="Luo M."/>
            <person name="Yang T."/>
            <person name="Ammiraju J.S.S."/>
            <person name="Engler F."/>
            <person name="Soderlund C."/>
            <person name="Wing R.A."/>
            <person name="Palmer L.E."/>
            <person name="de la Bastide M."/>
            <person name="Spiegel L."/>
            <person name="Nascimento L."/>
            <person name="Zutavern T."/>
            <person name="O'Shaughnessy A."/>
            <person name="Dike S."/>
            <person name="Dedhia N."/>
            <person name="Preston R."/>
            <person name="Balija V."/>
            <person name="McCombie W.R."/>
            <person name="Chow T."/>
            <person name="Chen H."/>
            <person name="Chung M."/>
            <person name="Chen C."/>
            <person name="Shaw J."/>
            <person name="Wu H."/>
            <person name="Hsiao K."/>
            <person name="Chao Y."/>
            <person name="Chu M."/>
            <person name="Cheng C."/>
            <person name="Hour A."/>
            <person name="Lee P."/>
            <person name="Lin S."/>
            <person name="Lin Y."/>
            <person name="Liou J."/>
            <person name="Liu S."/>
            <person name="Hsing Y."/>
            <person name="Raghuvanshi S."/>
            <person name="Mohanty A."/>
            <person name="Bharti A.K."/>
            <person name="Gaur A."/>
            <person name="Gupta V."/>
            <person name="Kumar D."/>
            <person name="Ravi V."/>
            <person name="Vij S."/>
            <person name="Kapur A."/>
            <person name="Khurana P."/>
            <person name="Khurana P."/>
            <person name="Khurana J.P."/>
            <person name="Tyagi A.K."/>
            <person name="Gaikwad K."/>
            <person name="Singh A."/>
            <person name="Dalal V."/>
            <person name="Srivastava S."/>
            <person name="Dixit A."/>
            <person name="Pal A.K."/>
            <person name="Ghazi I.A."/>
            <person name="Yadav M."/>
            <person name="Pandit A."/>
            <person name="Bhargava A."/>
            <person name="Sureshbabu K."/>
            <person name="Batra K."/>
            <person name="Sharma T.R."/>
            <person name="Mohapatra T."/>
            <person name="Singh N.K."/>
            <person name="Messing J."/>
            <person name="Nelson A.B."/>
            <person name="Fuks G."/>
            <person name="Kavchok S."/>
            <person name="Keizer G."/>
            <person name="Linton E."/>
            <person name="Llaca V."/>
            <person name="Song R."/>
            <person name="Tanyolac B."/>
            <person name="Young S."/>
            <person name="Ho-Il K."/>
            <person name="Hahn J.H."/>
            <person name="Sangsakoo G."/>
            <person name="Vanavichit A."/>
            <person name="de Mattos Luiz.A.T."/>
            <person name="Zimmer P.D."/>
            <person name="Malone G."/>
            <person name="Dellagostin O."/>
            <person name="de Oliveira A.C."/>
            <person name="Bevan M."/>
            <person name="Bancroft I."/>
            <person name="Minx P."/>
            <person name="Cordum H."/>
            <person name="Wilson R."/>
            <person name="Cheng Z."/>
            <person name="Jin W."/>
            <person name="Jiang J."/>
            <person name="Leong S.A."/>
            <person name="Iwama H."/>
            <person name="Gojobori T."/>
            <person name="Itoh T."/>
            <person name="Niimura Y."/>
            <person name="Fujii Y."/>
            <person name="Habara T."/>
            <person name="Sakai H."/>
            <person name="Sato Y."/>
            <person name="Wilson G."/>
            <person name="Kumar K."/>
            <person name="McCouch S."/>
            <person name="Juretic N."/>
            <person name="Hoen D."/>
            <person name="Wright S."/>
            <person name="Bruskiewich R."/>
            <person name="Bureau T."/>
            <person name="Miyao A."/>
            <person name="Hirochika H."/>
            <person name="Nishikawa T."/>
            <person name="Kadowaki K."/>
            <person name="Sugiura M."/>
            <person name="Burr B."/>
            <person name="Sasaki T."/>
        </authorList>
    </citation>
    <scope>NUCLEOTIDE SEQUENCE [LARGE SCALE GENOMIC DNA]</scope>
    <source>
        <strain evidence="2">cv. Nipponbare</strain>
    </source>
</reference>
<dbReference type="PaxDb" id="39947-A0A0P0VM33"/>
<name>A0A0P0VM33_ORYSJ</name>
<dbReference type="Gramene" id="Os02t0632150-00">
    <property type="protein sequence ID" value="Os02t0632150-00"/>
    <property type="gene ID" value="Os02g0632150"/>
</dbReference>
<dbReference type="EMBL" id="AP014958">
    <property type="protein sequence ID" value="BAS79910.1"/>
    <property type="molecule type" value="Genomic_DNA"/>
</dbReference>
<protein>
    <submittedName>
        <fullName evidence="1">Os02g0632150 protein</fullName>
    </submittedName>
</protein>
<proteinExistence type="predicted"/>
<sequence length="79" mass="8508">MVFGQIKGSISSSITEMGWHFFSLVVLRNCNLISTSFIVGLSPPLAFKHACAIEAISSISSCPASSKTWESKISIRTPC</sequence>
<evidence type="ECO:0000313" key="2">
    <source>
        <dbReference type="Proteomes" id="UP000059680"/>
    </source>
</evidence>
<dbReference type="Proteomes" id="UP000059680">
    <property type="component" value="Chromosome 2"/>
</dbReference>
<organism evidence="1 2">
    <name type="scientific">Oryza sativa subsp. japonica</name>
    <name type="common">Rice</name>
    <dbReference type="NCBI Taxonomy" id="39947"/>
    <lineage>
        <taxon>Eukaryota</taxon>
        <taxon>Viridiplantae</taxon>
        <taxon>Streptophyta</taxon>
        <taxon>Embryophyta</taxon>
        <taxon>Tracheophyta</taxon>
        <taxon>Spermatophyta</taxon>
        <taxon>Magnoliopsida</taxon>
        <taxon>Liliopsida</taxon>
        <taxon>Poales</taxon>
        <taxon>Poaceae</taxon>
        <taxon>BOP clade</taxon>
        <taxon>Oryzoideae</taxon>
        <taxon>Oryzeae</taxon>
        <taxon>Oryzinae</taxon>
        <taxon>Oryza</taxon>
        <taxon>Oryza sativa</taxon>
    </lineage>
</organism>
<evidence type="ECO:0000313" key="1">
    <source>
        <dbReference type="EMBL" id="BAS79910.1"/>
    </source>
</evidence>
<dbReference type="AlphaFoldDB" id="A0A0P0VM33"/>
<gene>
    <name evidence="1" type="ordered locus">Os02g0632150</name>
    <name evidence="1" type="ORF">OSNPB_020632150</name>
</gene>
<reference evidence="1 2" key="2">
    <citation type="journal article" date="2013" name="Plant Cell Physiol.">
        <title>Rice Annotation Project Database (RAP-DB): an integrative and interactive database for rice genomics.</title>
        <authorList>
            <person name="Sakai H."/>
            <person name="Lee S.S."/>
            <person name="Tanaka T."/>
            <person name="Numa H."/>
            <person name="Kim J."/>
            <person name="Kawahara Y."/>
            <person name="Wakimoto H."/>
            <person name="Yang C.C."/>
            <person name="Iwamoto M."/>
            <person name="Abe T."/>
            <person name="Yamada Y."/>
            <person name="Muto A."/>
            <person name="Inokuchi H."/>
            <person name="Ikemura T."/>
            <person name="Matsumoto T."/>
            <person name="Sasaki T."/>
            <person name="Itoh T."/>
        </authorList>
    </citation>
    <scope>NUCLEOTIDE SEQUENCE [LARGE SCALE GENOMIC DNA]</scope>
    <source>
        <strain evidence="2">cv. Nipponbare</strain>
    </source>
</reference>
<keyword evidence="2" id="KW-1185">Reference proteome</keyword>